<protein>
    <submittedName>
        <fullName evidence="1">Uncharacterized protein</fullName>
    </submittedName>
</protein>
<keyword evidence="2" id="KW-1185">Reference proteome</keyword>
<accession>A0A0E9MP28</accession>
<name>A0A0E9MP28_9SPHN</name>
<dbReference type="RefSeq" id="WP_046348078.1">
    <property type="nucleotide sequence ID" value="NZ_BBWU01000028.1"/>
</dbReference>
<proteinExistence type="predicted"/>
<sequence length="59" mass="6581">MAELDELHAQARRCRMLAGGLSNRDDIRALEDLARELEERAQRLRHGMQAVPPTTGIAA</sequence>
<evidence type="ECO:0000313" key="2">
    <source>
        <dbReference type="Proteomes" id="UP000033202"/>
    </source>
</evidence>
<dbReference type="AlphaFoldDB" id="A0A0E9MP28"/>
<comment type="caution">
    <text evidence="1">The sequence shown here is derived from an EMBL/GenBank/DDBJ whole genome shotgun (WGS) entry which is preliminary data.</text>
</comment>
<evidence type="ECO:0000313" key="1">
    <source>
        <dbReference type="EMBL" id="GAO39268.1"/>
    </source>
</evidence>
<reference evidence="1 2" key="1">
    <citation type="submission" date="2015-04" db="EMBL/GenBank/DDBJ databases">
        <title>Whole genome shotgun sequence of Sphingomonas changbaiensis NBRC 104936.</title>
        <authorList>
            <person name="Katano-Makiyama Y."/>
            <person name="Hosoyama A."/>
            <person name="Hashimoto M."/>
            <person name="Noguchi M."/>
            <person name="Tsuchikane K."/>
            <person name="Ohji S."/>
            <person name="Yamazoe A."/>
            <person name="Ichikawa N."/>
            <person name="Kimura A."/>
            <person name="Fujita N."/>
        </authorList>
    </citation>
    <scope>NUCLEOTIDE SEQUENCE [LARGE SCALE GENOMIC DNA]</scope>
    <source>
        <strain evidence="1 2">NBRC 104936</strain>
    </source>
</reference>
<organism evidence="1 2">
    <name type="scientific">Sphingomonas changbaiensis NBRC 104936</name>
    <dbReference type="NCBI Taxonomy" id="1219043"/>
    <lineage>
        <taxon>Bacteria</taxon>
        <taxon>Pseudomonadati</taxon>
        <taxon>Pseudomonadota</taxon>
        <taxon>Alphaproteobacteria</taxon>
        <taxon>Sphingomonadales</taxon>
        <taxon>Sphingomonadaceae</taxon>
        <taxon>Sphingomonas</taxon>
    </lineage>
</organism>
<dbReference type="EMBL" id="BBWU01000028">
    <property type="protein sequence ID" value="GAO39268.1"/>
    <property type="molecule type" value="Genomic_DNA"/>
</dbReference>
<dbReference type="Proteomes" id="UP000033202">
    <property type="component" value="Unassembled WGS sequence"/>
</dbReference>
<gene>
    <name evidence="1" type="ORF">SCH01S_28_01290</name>
</gene>